<feature type="compositionally biased region" description="Basic and acidic residues" evidence="8">
    <location>
        <begin position="206"/>
        <end position="265"/>
    </location>
</feature>
<dbReference type="Pfam" id="PF12152">
    <property type="entry name" value="eIF_4G1"/>
    <property type="match status" value="1"/>
</dbReference>
<dbReference type="PANTHER" id="PTHR23253">
    <property type="entry name" value="EUKARYOTIC TRANSLATION INITIATION FACTOR 4 GAMMA"/>
    <property type="match status" value="1"/>
</dbReference>
<organism evidence="10 11">
    <name type="scientific">Pichia angusta</name>
    <name type="common">Yeast</name>
    <name type="synonym">Hansenula polymorpha</name>
    <dbReference type="NCBI Taxonomy" id="870730"/>
    <lineage>
        <taxon>Eukaryota</taxon>
        <taxon>Fungi</taxon>
        <taxon>Dikarya</taxon>
        <taxon>Ascomycota</taxon>
        <taxon>Saccharomycotina</taxon>
        <taxon>Pichiomycetes</taxon>
        <taxon>Pichiales</taxon>
        <taxon>Pichiaceae</taxon>
        <taxon>Ogataea</taxon>
    </lineage>
</organism>
<evidence type="ECO:0000256" key="3">
    <source>
        <dbReference type="ARBA" id="ARBA00022490"/>
    </source>
</evidence>
<dbReference type="Pfam" id="PF02854">
    <property type="entry name" value="MIF4G"/>
    <property type="match status" value="1"/>
</dbReference>
<comment type="caution">
    <text evidence="10">The sequence shown here is derived from an EMBL/GenBank/DDBJ whole genome shotgun (WGS) entry which is preliminary data.</text>
</comment>
<feature type="region of interest" description="Disordered" evidence="8">
    <location>
        <begin position="124"/>
        <end position="391"/>
    </location>
</feature>
<dbReference type="InterPro" id="IPR022745">
    <property type="entry name" value="eIF4G1_eIF4E-bd"/>
</dbReference>
<dbReference type="GO" id="GO:0016281">
    <property type="term" value="C:eukaryotic translation initiation factor 4F complex"/>
    <property type="evidence" value="ECO:0007669"/>
    <property type="project" value="TreeGrafter"/>
</dbReference>
<dbReference type="AlphaFoldDB" id="A0AAN6DFJ8"/>
<feature type="compositionally biased region" description="Low complexity" evidence="8">
    <location>
        <begin position="27"/>
        <end position="47"/>
    </location>
</feature>
<feature type="compositionally biased region" description="Low complexity" evidence="8">
    <location>
        <begin position="876"/>
        <end position="895"/>
    </location>
</feature>
<keyword evidence="3" id="KW-0963">Cytoplasm</keyword>
<dbReference type="FunFam" id="1.25.40.180:FF:000020">
    <property type="entry name" value="Eukaryotic translation initiation factor subunit"/>
    <property type="match status" value="1"/>
</dbReference>
<reference evidence="10" key="1">
    <citation type="journal article" date="2021" name="G3 (Bethesda)">
        <title>Genomic diversity, chromosomal rearrangements, and interspecies hybridization in the ogataea polymorpha species complex.</title>
        <authorList>
            <person name="Hanson S.J."/>
            <person name="Cinneide E.O."/>
            <person name="Salzberg L.I."/>
            <person name="Wolfe K.H."/>
            <person name="McGowan J."/>
            <person name="Fitzpatrick D.A."/>
            <person name="Matlin K."/>
        </authorList>
    </citation>
    <scope>NUCLEOTIDE SEQUENCE</scope>
    <source>
        <strain evidence="10">61-244</strain>
    </source>
</reference>
<evidence type="ECO:0000313" key="10">
    <source>
        <dbReference type="EMBL" id="KAG7819540.1"/>
    </source>
</evidence>
<keyword evidence="6" id="KW-0694">RNA-binding</keyword>
<dbReference type="Proteomes" id="UP001196530">
    <property type="component" value="Unassembled WGS sequence"/>
</dbReference>
<feature type="compositionally biased region" description="Basic residues" evidence="8">
    <location>
        <begin position="13"/>
        <end position="26"/>
    </location>
</feature>
<feature type="region of interest" description="Disordered" evidence="8">
    <location>
        <begin position="858"/>
        <end position="1019"/>
    </location>
</feature>
<dbReference type="EMBL" id="JAHLUX010000004">
    <property type="protein sequence ID" value="KAG7819540.1"/>
    <property type="molecule type" value="Genomic_DNA"/>
</dbReference>
<comment type="subcellular location">
    <subcellularLocation>
        <location evidence="1">Cytoplasm</location>
    </subcellularLocation>
</comment>
<protein>
    <recommendedName>
        <fullName evidence="9">MIF4G domain-containing protein</fullName>
    </recommendedName>
</protein>
<dbReference type="InterPro" id="IPR003890">
    <property type="entry name" value="MIF4G-like_typ-3"/>
</dbReference>
<evidence type="ECO:0000256" key="1">
    <source>
        <dbReference type="ARBA" id="ARBA00004496"/>
    </source>
</evidence>
<feature type="domain" description="MIF4G" evidence="9">
    <location>
        <begin position="597"/>
        <end position="836"/>
    </location>
</feature>
<feature type="compositionally biased region" description="Basic and acidic residues" evidence="8">
    <location>
        <begin position="276"/>
        <end position="297"/>
    </location>
</feature>
<evidence type="ECO:0000256" key="2">
    <source>
        <dbReference type="ARBA" id="ARBA00005775"/>
    </source>
</evidence>
<evidence type="ECO:0000256" key="5">
    <source>
        <dbReference type="ARBA" id="ARBA00022553"/>
    </source>
</evidence>
<feature type="compositionally biased region" description="Basic and acidic residues" evidence="8">
    <location>
        <begin position="182"/>
        <end position="199"/>
    </location>
</feature>
<accession>A0AAN6DFJ8</accession>
<dbReference type="GO" id="GO:0003729">
    <property type="term" value="F:mRNA binding"/>
    <property type="evidence" value="ECO:0007669"/>
    <property type="project" value="TreeGrafter"/>
</dbReference>
<comment type="similarity">
    <text evidence="2">Belongs to the eukaryotic initiation factor 4G family.</text>
</comment>
<dbReference type="SMART" id="SM00543">
    <property type="entry name" value="MIF4G"/>
    <property type="match status" value="1"/>
</dbReference>
<dbReference type="GeneID" id="66126265"/>
<evidence type="ECO:0000256" key="4">
    <source>
        <dbReference type="ARBA" id="ARBA00022540"/>
    </source>
</evidence>
<evidence type="ECO:0000259" key="9">
    <source>
        <dbReference type="SMART" id="SM00543"/>
    </source>
</evidence>
<keyword evidence="4" id="KW-0396">Initiation factor</keyword>
<dbReference type="RefSeq" id="XP_043060419.1">
    <property type="nucleotide sequence ID" value="XM_043202666.1"/>
</dbReference>
<feature type="region of interest" description="Disordered" evidence="8">
    <location>
        <begin position="469"/>
        <end position="563"/>
    </location>
</feature>
<keyword evidence="7" id="KW-0648">Protein biosynthesis</keyword>
<evidence type="ECO:0000256" key="6">
    <source>
        <dbReference type="ARBA" id="ARBA00022884"/>
    </source>
</evidence>
<evidence type="ECO:0000256" key="7">
    <source>
        <dbReference type="ARBA" id="ARBA00022917"/>
    </source>
</evidence>
<dbReference type="GO" id="GO:0010494">
    <property type="term" value="C:cytoplasmic stress granule"/>
    <property type="evidence" value="ECO:0007669"/>
    <property type="project" value="UniProtKB-ARBA"/>
</dbReference>
<evidence type="ECO:0000256" key="8">
    <source>
        <dbReference type="SAM" id="MobiDB-lite"/>
    </source>
</evidence>
<feature type="compositionally biased region" description="Basic and acidic residues" evidence="8">
    <location>
        <begin position="858"/>
        <end position="867"/>
    </location>
</feature>
<keyword evidence="5" id="KW-0597">Phosphoprotein</keyword>
<dbReference type="Gene3D" id="1.25.40.180">
    <property type="match status" value="1"/>
</dbReference>
<dbReference type="SUPFAM" id="SSF48371">
    <property type="entry name" value="ARM repeat"/>
    <property type="match status" value="1"/>
</dbReference>
<dbReference type="GO" id="GO:0003743">
    <property type="term" value="F:translation initiation factor activity"/>
    <property type="evidence" value="ECO:0007669"/>
    <property type="project" value="UniProtKB-KW"/>
</dbReference>
<dbReference type="PANTHER" id="PTHR23253:SF9">
    <property type="entry name" value="EUKARYOTIC TRANSLATION INITIATION FACTOR 4 GAMMA 2"/>
    <property type="match status" value="1"/>
</dbReference>
<sequence>MSNPNSVPPTGNTHHHYNSNYHKNRRNNGSYSNYNPSHPQPPYYQQQGWTGYMTQPYQAAAPGYAYSYYAPPPQGVPGGPYYAPPPPGAIAISPTLPSSATHTPVSKPVNLSIKNKNGEAVQFNKGHSKTASLSSSSSSSTPVLSKVNASLPAVPPSASSTASVPMSPGKPDVAPAKPAQPEVKKANEEFKAKFMEQLRLKNSKASSEKKEEKPQPIKEVEKEVKPDAASEIKEAPKESPKEFSKEAPKPVEKPADPKEEQKEPAKPVVPTAPVEQQKEEVKEIEKTEKIEETKEIEDSQPESKQAEKSEEPQAAPESFAESTQAKPVAASTPSVDEPKEEAQPLSVKEAQIDAAPEQTEGPESSAVADSPNDTKDETTEAVEAESPGIDKTFDMTRFFAQISKATPIKDIYAFPYKEGQEKPDPRLQNASKNKYSPPFLLQFQPICQFPVDDEWDAKVRSIIDLVGAKKESRDRGFSRSGSQFGRGGPGSSNAMPRSATLRGEFGSRNGSRGGSKKKMGLGSREKSQRQGSKKPRRLDDDRDNRDEETEAAKQAAEVKPLEKSANRWVPRSLRNKEKEVRYAPDGVTVILEEEDVEAKVKSHLNKLTLDNFDTISAEIIKIANQAQWEDDVKTLKQVIELTFAKACDEHLWSSVYAKLCLTLCTDISEEVEDKSQPRPEQVPKRVYSSGLVRKLLLSRCQAEYEKGWSDKLPTNEDGTPLEPEMMSDEYYKLAAAKRRGLGLVRFIGELYYLNLLSEKIIIKCLVDQLSDSDSPSEDTLETLTQLLTTTGAKLDSSNRGPLDFAFEKINHIINHCQLSSRIKFKLMDLCDLRASRWADAKSNAGPKTIAEIHQEAEAKRLQEERDAIRRRKADPRSGSSRSNSSRSNSKWGNSNQISSNDISKVGVVRNSSERSLGPFNKQKSKLSSSKLSQQQFTTVPSAGSGNSSGASSGQKGAGTPPDEPREASRNIFAALGDHEDEDSDREAENHEPEPEHEEADSSSAQQEGVSAAAETKSQA</sequence>
<name>A0AAN6DFJ8_PICAN</name>
<dbReference type="SUPFAM" id="SSF101489">
    <property type="entry name" value="Eukaryotic initiation factor 4f subunit eIF4g, eIF4e-binding domain"/>
    <property type="match status" value="1"/>
</dbReference>
<proteinExistence type="inferred from homology"/>
<feature type="compositionally biased region" description="Polar residues" evidence="8">
    <location>
        <begin position="1"/>
        <end position="12"/>
    </location>
</feature>
<feature type="region of interest" description="Disordered" evidence="8">
    <location>
        <begin position="1"/>
        <end position="48"/>
    </location>
</feature>
<evidence type="ECO:0000313" key="11">
    <source>
        <dbReference type="Proteomes" id="UP001196530"/>
    </source>
</evidence>
<feature type="compositionally biased region" description="Low complexity" evidence="8">
    <location>
        <begin position="129"/>
        <end position="167"/>
    </location>
</feature>
<feature type="compositionally biased region" description="Low complexity" evidence="8">
    <location>
        <begin position="925"/>
        <end position="958"/>
    </location>
</feature>
<dbReference type="InterPro" id="IPR016024">
    <property type="entry name" value="ARM-type_fold"/>
</dbReference>
<dbReference type="InterPro" id="IPR036211">
    <property type="entry name" value="eIF4G_eIF4E-bd_sf"/>
</dbReference>
<gene>
    <name evidence="10" type="ORF">KL928_002214</name>
</gene>
<dbReference type="Gene3D" id="1.20.970.30">
    <property type="entry name" value="eIF4G, eIF4E-binding domain"/>
    <property type="match status" value="1"/>
</dbReference>